<keyword evidence="3 7" id="KW-0489">Methyltransferase</keyword>
<reference evidence="7 8" key="1">
    <citation type="journal article" date="2017" name="Water Res.">
        <title>Discovery and metagenomic analysis of an anammox bacterial enrichment related to Candidatus "Brocadia caroliniensis" in a full-scale glycerol-fed nitritation-denitritation separate centrate treatment process.</title>
        <authorList>
            <person name="Park H."/>
            <person name="Brotto A.C."/>
            <person name="van Loosdrecht M.C."/>
            <person name="Chandran K."/>
        </authorList>
    </citation>
    <scope>NUCLEOTIDE SEQUENCE [LARGE SCALE GENOMIC DNA]</scope>
    <source>
        <strain evidence="7">26THWARD</strain>
    </source>
</reference>
<dbReference type="PANTHER" id="PTHR43182">
    <property type="entry name" value="COBALT-PRECORRIN-6B C(15)-METHYLTRANSFERASE (DECARBOXYLATING)"/>
    <property type="match status" value="1"/>
</dbReference>
<dbReference type="InterPro" id="IPR050714">
    <property type="entry name" value="Cobalamin_biosynth_MTase"/>
</dbReference>
<dbReference type="SUPFAM" id="SSF53790">
    <property type="entry name" value="Tetrapyrrole methylase"/>
    <property type="match status" value="1"/>
</dbReference>
<evidence type="ECO:0000256" key="3">
    <source>
        <dbReference type="ARBA" id="ARBA00022603"/>
    </source>
</evidence>
<dbReference type="EMBL" id="AYTS01000088">
    <property type="protein sequence ID" value="OOP56240.1"/>
    <property type="molecule type" value="Genomic_DNA"/>
</dbReference>
<comment type="caution">
    <text evidence="7">The sequence shown here is derived from an EMBL/GenBank/DDBJ whole genome shotgun (WGS) entry which is preliminary data.</text>
</comment>
<keyword evidence="2" id="KW-0169">Cobalamin biosynthesis</keyword>
<evidence type="ECO:0000313" key="7">
    <source>
        <dbReference type="EMBL" id="OOP56240.1"/>
    </source>
</evidence>
<name>A0A1V4AT13_9BACT</name>
<accession>A0A1V4AT13</accession>
<dbReference type="GO" id="GO:0032259">
    <property type="term" value="P:methylation"/>
    <property type="evidence" value="ECO:0007669"/>
    <property type="project" value="UniProtKB-KW"/>
</dbReference>
<dbReference type="UniPathway" id="UPA00148"/>
<evidence type="ECO:0000256" key="1">
    <source>
        <dbReference type="ARBA" id="ARBA00004953"/>
    </source>
</evidence>
<comment type="pathway">
    <text evidence="1">Cofactor biosynthesis; adenosylcobalamin biosynthesis.</text>
</comment>
<proteinExistence type="predicted"/>
<dbReference type="Proteomes" id="UP000189681">
    <property type="component" value="Unassembled WGS sequence"/>
</dbReference>
<dbReference type="InterPro" id="IPR035996">
    <property type="entry name" value="4pyrrol_Methylase_sf"/>
</dbReference>
<dbReference type="GO" id="GO:0008276">
    <property type="term" value="F:protein methyltransferase activity"/>
    <property type="evidence" value="ECO:0007669"/>
    <property type="project" value="InterPro"/>
</dbReference>
<dbReference type="InterPro" id="IPR014777">
    <property type="entry name" value="4pyrrole_Mease_sub1"/>
</dbReference>
<dbReference type="NCBIfam" id="TIGR02467">
    <property type="entry name" value="CbiE"/>
    <property type="match status" value="1"/>
</dbReference>
<keyword evidence="5" id="KW-0949">S-adenosyl-L-methionine</keyword>
<evidence type="ECO:0000256" key="5">
    <source>
        <dbReference type="ARBA" id="ARBA00022691"/>
    </source>
</evidence>
<dbReference type="CDD" id="cd11644">
    <property type="entry name" value="Precorrin-6Y-MT"/>
    <property type="match status" value="1"/>
</dbReference>
<dbReference type="InterPro" id="IPR012818">
    <property type="entry name" value="CbiE"/>
</dbReference>
<keyword evidence="4 7" id="KW-0808">Transferase</keyword>
<gene>
    <name evidence="7" type="ORF">AYP45_10220</name>
</gene>
<sequence>MAESRKNKVIIVGCGPGLKAYLSPKSMYHIKKAEILVGSRRLLKLFPRVDAEKVVLEKNYSILIQKIAEWSRSKQVVVLVSGDPCFFSYTKMIVRKMGRERCTIIPGISSIQLAFAAVGESWDDACFLSLHGRNNEYEQLVKKVRAYSKVAILTDHKNTPSVIARYLLKHGIQKRQMFICKNLSLPEEAIHATDLISAINMSTSGSAVVIIKNTNNETR</sequence>
<dbReference type="STRING" id="1004156.AYP45_10220"/>
<protein>
    <submittedName>
        <fullName evidence="7">Precorrin-6y C5,15-methyltransferase (Decarboxylating) subunit CbiE</fullName>
    </submittedName>
</protein>
<evidence type="ECO:0000313" key="8">
    <source>
        <dbReference type="Proteomes" id="UP000189681"/>
    </source>
</evidence>
<dbReference type="Gene3D" id="3.30.950.10">
    <property type="entry name" value="Methyltransferase, Cobalt-precorrin-4 Transmethylase, Domain 2"/>
    <property type="match status" value="1"/>
</dbReference>
<dbReference type="Gene3D" id="3.40.1010.10">
    <property type="entry name" value="Cobalt-precorrin-4 Transmethylase, Domain 1"/>
    <property type="match status" value="1"/>
</dbReference>
<dbReference type="GO" id="GO:0009236">
    <property type="term" value="P:cobalamin biosynthetic process"/>
    <property type="evidence" value="ECO:0007669"/>
    <property type="project" value="UniProtKB-UniPathway"/>
</dbReference>
<feature type="domain" description="Tetrapyrrole methylase" evidence="6">
    <location>
        <begin position="8"/>
        <end position="195"/>
    </location>
</feature>
<dbReference type="InterPro" id="IPR000878">
    <property type="entry name" value="4pyrrol_Mease"/>
</dbReference>
<evidence type="ECO:0000259" key="6">
    <source>
        <dbReference type="Pfam" id="PF00590"/>
    </source>
</evidence>
<evidence type="ECO:0000256" key="2">
    <source>
        <dbReference type="ARBA" id="ARBA00022573"/>
    </source>
</evidence>
<dbReference type="InterPro" id="IPR014776">
    <property type="entry name" value="4pyrrole_Mease_sub2"/>
</dbReference>
<dbReference type="AlphaFoldDB" id="A0A1V4AT13"/>
<evidence type="ECO:0000256" key="4">
    <source>
        <dbReference type="ARBA" id="ARBA00022679"/>
    </source>
</evidence>
<dbReference type="Pfam" id="PF00590">
    <property type="entry name" value="TP_methylase"/>
    <property type="match status" value="1"/>
</dbReference>
<dbReference type="PANTHER" id="PTHR43182:SF1">
    <property type="entry name" value="COBALT-PRECORRIN-7 C(5)-METHYLTRANSFERASE"/>
    <property type="match status" value="1"/>
</dbReference>
<organism evidence="7 8">
    <name type="scientific">Candidatus Brocadia carolinensis</name>
    <dbReference type="NCBI Taxonomy" id="1004156"/>
    <lineage>
        <taxon>Bacteria</taxon>
        <taxon>Pseudomonadati</taxon>
        <taxon>Planctomycetota</taxon>
        <taxon>Candidatus Brocadiia</taxon>
        <taxon>Candidatus Brocadiales</taxon>
        <taxon>Candidatus Brocadiaceae</taxon>
        <taxon>Candidatus Brocadia</taxon>
    </lineage>
</organism>